<evidence type="ECO:0000256" key="7">
    <source>
        <dbReference type="SAM" id="Phobius"/>
    </source>
</evidence>
<proteinExistence type="predicted"/>
<dbReference type="Pfam" id="PF01566">
    <property type="entry name" value="Nramp"/>
    <property type="match status" value="1"/>
</dbReference>
<gene>
    <name evidence="8" type="ORF">FSO04_14855</name>
</gene>
<evidence type="ECO:0000256" key="2">
    <source>
        <dbReference type="ARBA" id="ARBA00022448"/>
    </source>
</evidence>
<feature type="transmembrane region" description="Helical" evidence="7">
    <location>
        <begin position="409"/>
        <end position="431"/>
    </location>
</feature>
<sequence length="433" mass="45992">MDVNEVPRVSTLRTAWERLKEHPLSRVGPGLITGVADDDPSGIATYSQAGAQFGLNMLWTMPLAFPLMAAVQSMCANLGRVTGKGLAANIKTSFPPLVLQAVVLLLLVANTLNIAADVAAMGEVAELVSGINRHLMTALFVFGTLLLQLFVPYHRYVFFLKWLTVSLLAYAAVLFTVHVPWGEVMSRTLWPKFTPNANAAAVVVGVLGTTISPYLFFWQASEEVEDMHAKRDSAPLICDASAAPAELRRIRWDTWSGMLYSDITAYFIILATAVTLHVAGITDINTAAQAASALRPLAGNFAYILFALGILGVGLIGVPVLAGSGAYALSEAMGWKEGLERSVGAARGFYGIIAVSVLAALGIQYSPISPMKALFWSAVINGVVAVPLMAVIIILVSKKSVMGDFTASRPLIILGWVATALMGAAAIGMFIPG</sequence>
<feature type="transmembrane region" description="Helical" evidence="7">
    <location>
        <begin position="158"/>
        <end position="179"/>
    </location>
</feature>
<keyword evidence="5 7" id="KW-1133">Transmembrane helix</keyword>
<feature type="transmembrane region" description="Helical" evidence="7">
    <location>
        <begin position="199"/>
        <end position="218"/>
    </location>
</feature>
<dbReference type="PANTHER" id="PTHR11706:SF33">
    <property type="entry name" value="NATURAL RESISTANCE-ASSOCIATED MACROPHAGE PROTEIN 2"/>
    <property type="match status" value="1"/>
</dbReference>
<evidence type="ECO:0000256" key="5">
    <source>
        <dbReference type="ARBA" id="ARBA00022989"/>
    </source>
</evidence>
<protein>
    <submittedName>
        <fullName evidence="8">Divalent metal cation transporter</fullName>
    </submittedName>
</protein>
<comment type="subcellular location">
    <subcellularLocation>
        <location evidence="1">Membrane</location>
        <topology evidence="1">Multi-pass membrane protein</topology>
    </subcellularLocation>
</comment>
<dbReference type="RefSeq" id="WP_168435685.1">
    <property type="nucleotide sequence ID" value="NZ_VOSW01000024.1"/>
</dbReference>
<dbReference type="AlphaFoldDB" id="A0A6N6WGN7"/>
<evidence type="ECO:0000256" key="4">
    <source>
        <dbReference type="ARBA" id="ARBA00022847"/>
    </source>
</evidence>
<evidence type="ECO:0000313" key="9">
    <source>
        <dbReference type="Proteomes" id="UP000463700"/>
    </source>
</evidence>
<feature type="transmembrane region" description="Helical" evidence="7">
    <location>
        <begin position="374"/>
        <end position="397"/>
    </location>
</feature>
<dbReference type="GO" id="GO:0015293">
    <property type="term" value="F:symporter activity"/>
    <property type="evidence" value="ECO:0007669"/>
    <property type="project" value="UniProtKB-KW"/>
</dbReference>
<keyword evidence="2" id="KW-0813">Transport</keyword>
<dbReference type="PANTHER" id="PTHR11706">
    <property type="entry name" value="SOLUTE CARRIER PROTEIN FAMILY 11 MEMBER"/>
    <property type="match status" value="1"/>
</dbReference>
<accession>A0A6N6WGN7</accession>
<dbReference type="GO" id="GO:0034755">
    <property type="term" value="P:iron ion transmembrane transport"/>
    <property type="evidence" value="ECO:0007669"/>
    <property type="project" value="TreeGrafter"/>
</dbReference>
<evidence type="ECO:0000313" key="8">
    <source>
        <dbReference type="EMBL" id="KAE8759221.1"/>
    </source>
</evidence>
<dbReference type="InterPro" id="IPR001046">
    <property type="entry name" value="NRAMP_fam"/>
</dbReference>
<dbReference type="GO" id="GO:0015086">
    <property type="term" value="F:cadmium ion transmembrane transporter activity"/>
    <property type="evidence" value="ECO:0007669"/>
    <property type="project" value="TreeGrafter"/>
</dbReference>
<dbReference type="Proteomes" id="UP000463700">
    <property type="component" value="Unassembled WGS sequence"/>
</dbReference>
<evidence type="ECO:0000256" key="1">
    <source>
        <dbReference type="ARBA" id="ARBA00004141"/>
    </source>
</evidence>
<keyword evidence="6 7" id="KW-0472">Membrane</keyword>
<evidence type="ECO:0000256" key="3">
    <source>
        <dbReference type="ARBA" id="ARBA00022692"/>
    </source>
</evidence>
<comment type="caution">
    <text evidence="8">The sequence shown here is derived from an EMBL/GenBank/DDBJ whole genome shotgun (WGS) entry which is preliminary data.</text>
</comment>
<name>A0A6N6WGN7_9BURK</name>
<evidence type="ECO:0000256" key="6">
    <source>
        <dbReference type="ARBA" id="ARBA00023136"/>
    </source>
</evidence>
<organism evidence="8 9">
    <name type="scientific">Paraburkholderia madseniana</name>
    <dbReference type="NCBI Taxonomy" id="2599607"/>
    <lineage>
        <taxon>Bacteria</taxon>
        <taxon>Pseudomonadati</taxon>
        <taxon>Pseudomonadota</taxon>
        <taxon>Betaproteobacteria</taxon>
        <taxon>Burkholderiales</taxon>
        <taxon>Burkholderiaceae</taxon>
        <taxon>Paraburkholderia</taxon>
    </lineage>
</organism>
<feature type="transmembrane region" description="Helical" evidence="7">
    <location>
        <begin position="135"/>
        <end position="151"/>
    </location>
</feature>
<feature type="transmembrane region" description="Helical" evidence="7">
    <location>
        <begin position="258"/>
        <end position="281"/>
    </location>
</feature>
<reference evidence="8 9" key="1">
    <citation type="journal article" date="2020" name="Int. J. Syst. Evol. Microbiol.">
        <title>Paraburkholderia madseniana sp. nov., a phenolic acid-degrading bacterium isolated from acidic forest soil.</title>
        <authorList>
            <person name="Wilhelm R.C."/>
            <person name="Murphy S.J.L."/>
            <person name="Feriancek N.M."/>
            <person name="Karasz D.C."/>
            <person name="DeRito C.M."/>
            <person name="Newman J.D."/>
            <person name="Buckley D.H."/>
        </authorList>
    </citation>
    <scope>NUCLEOTIDE SEQUENCE [LARGE SCALE GENOMIC DNA]</scope>
    <source>
        <strain evidence="8 9">RP11</strain>
    </source>
</reference>
<dbReference type="GO" id="GO:0005384">
    <property type="term" value="F:manganese ion transmembrane transporter activity"/>
    <property type="evidence" value="ECO:0007669"/>
    <property type="project" value="TreeGrafter"/>
</dbReference>
<dbReference type="EMBL" id="VOSW01000024">
    <property type="protein sequence ID" value="KAE8759221.1"/>
    <property type="molecule type" value="Genomic_DNA"/>
</dbReference>
<keyword evidence="3 7" id="KW-0812">Transmembrane</keyword>
<feature type="transmembrane region" description="Helical" evidence="7">
    <location>
        <begin position="301"/>
        <end position="329"/>
    </location>
</feature>
<dbReference type="GO" id="GO:0005886">
    <property type="term" value="C:plasma membrane"/>
    <property type="evidence" value="ECO:0007669"/>
    <property type="project" value="TreeGrafter"/>
</dbReference>
<feature type="transmembrane region" description="Helical" evidence="7">
    <location>
        <begin position="57"/>
        <end position="76"/>
    </location>
</feature>
<feature type="transmembrane region" description="Helical" evidence="7">
    <location>
        <begin position="97"/>
        <end position="115"/>
    </location>
</feature>
<keyword evidence="4" id="KW-0769">Symport</keyword>
<feature type="transmembrane region" description="Helical" evidence="7">
    <location>
        <begin position="349"/>
        <end position="368"/>
    </location>
</feature>